<organism evidence="2 3">
    <name type="scientific">Aspergillus keveii</name>
    <dbReference type="NCBI Taxonomy" id="714993"/>
    <lineage>
        <taxon>Eukaryota</taxon>
        <taxon>Fungi</taxon>
        <taxon>Dikarya</taxon>
        <taxon>Ascomycota</taxon>
        <taxon>Pezizomycotina</taxon>
        <taxon>Eurotiomycetes</taxon>
        <taxon>Eurotiomycetidae</taxon>
        <taxon>Eurotiales</taxon>
        <taxon>Aspergillaceae</taxon>
        <taxon>Aspergillus</taxon>
        <taxon>Aspergillus subgen. Nidulantes</taxon>
    </lineage>
</organism>
<comment type="caution">
    <text evidence="2">The sequence shown here is derived from an EMBL/GenBank/DDBJ whole genome shotgun (WGS) entry which is preliminary data.</text>
</comment>
<dbReference type="PANTHER" id="PTHR28122">
    <property type="entry name" value="E3 UBIQUITIN-PROTEIN LIGASE SUBSTRATE RECEPTOR MMS22"/>
    <property type="match status" value="1"/>
</dbReference>
<sequence>MESWRERGFVPDSDDEDGFESQEKKGVLSGSQRGNHGDGSTAVEVVLPKRAQLVEGDNDKDGDHDGDDAPDDDLMSLEEDLDEVHALGDTGVIGDDEEIDLPALPKERLQTPILGEGGDERELESPAGEGNRSVRESKTLSSRSRRSTTINDGAGSSTPRPRKQRDIWDMPSSSPDLLVLDHKPWRKQMSPGSTPILLAKAASQPRPQEETLLSSPLSSLSSLHSSALDMDNDQETEKPPDEPLDDLLPPLDIPEDILRELDPPTRRSLRQRNPIQLHPYLLEDAKYQHLMKARGIKPVRVAQYEQRPRPAEESQGQSFGDDAGTTSDTQMTDSHFVPSSPVDTRQLSETMPRDSAEKGARNSALSRNHTKDGTQSRSPKRRRVAGPEDHRQRQHIRPARPQVVINNSPSSSWPHGNTFLDLPSPPRSSIFSSPRTQKRIEFQFPPGFTPPTVTPRTETKSGTTSTSASVRNTVRGEDDGVVDHDSDDNQSVVSHSTTTSNAGEDEIEEADEEEQDVDQAAVRRLQRKIRGVLPASWLRLDQQKQQGRLTATQTHQDRIARMESEAAKGVAKRITKKADYSTPPGARDHLSSLRQLADESSQESEGDSVSNDRAESRRIADLFDYGDSVIDQDPTGDIPEDNRIDYMFLSTPRNRLLSQGGKHVKKRKKPESGTTRPKGQLKKPRMKRQARLTDPVYGGRKTKQSSRRLPKLSILDAPDVASRSREEQPQFLRVAARKARSRQDRGRRSPTRKIITLSSRLDTEEANVSLRDWRAGRLRQTKLPKLPTQNRRRQPLMDLSTNARQVSHESTAKKTREDFQTIQPAAPADAGSAVRESAPPSDAPQDSTPIAGETTLARPAQQRRGNAWIIQRNLAITSLSRNNPRPVAPEAGNHGASAKTPPSLRGSLALLNGDRNLVLNRFLAGEAVRQKPPQINIESDNLERKPPKPSSGPPRRQLKKRPPKRLEVAALDDQPPLTFPSPEPESSVSHSRVQLPRSLATDGLNRFKTAYSIDFEVTPLHGGIFFHESTFIGSGEFARSLDISKRDMDKSTGPFYLKLGDASMRWGAWDDNVSSRFSMVFDKILEPPETDTAILDLERPAQVVTTSECALFRSLIKYITDALTFIDPIDRVGFVTRVNGLVVKLLEDISACERDMARLARYASYNAVLANQVCQIACHSLVHESVRDETLRLAKAASKHVITVISNQTGLAEVRKFLVASKSPEWWEAGIKDDHPAVEAYVLVQRILSSADRYKGCLESFVAETYSFRETDVSSDKDITGLESGWQRLFTTLPLQEFDALGITHVGSRFKGGYDNWAAVKRLLKPALESCKASEESQPISYYSYCRVLFTRCFLLINGWGWRECKPILDTLYEFFANRTLYNLRLEESLKSPAFLDELDGNPSFEVFPGDPCFHILLKIIATGLRFLTKAWDKKKIRNYTWRLLPNHGREYPKEQSIRQADLDALRNHHDLLCTLYSSVPEECRPQLKTIRNLVHPASAHRETCKISLRSWARLARFKLATTEDVSGLSPFAEWHGYFVTEFLKQHSLARREVEAQNDGSKQFSQQLIDRTISQNQWHIESLLKTALQGLQNAIKSAPTVEHAHKIVSETPIGTVLGLFNVQVHRLNATVLEAVQVIAIYVQKCNSLASEPSQNRVGSVPTVTDEDSQEYGDWADIAAAYGYEPTPITPGVEYVEKVFHPAVSRLVSNCFGEDRCPDDVILMGVVDCWATIAHVLIRHGLRSWDSYISPYGSESWIALRRTIQTRKFTPQFLAKCIEKDGQFVSDCKMQILGMWLSSLVERVSMLKFQHCLTEAILNHDATDPVLQNLPFSRHPKSGRYSITSVDLSQRRLSLMSCLLSNMRTHIQDLDDTGSRGLSTTRQEYGEILQTMMSSMKANYQELGTGEAHLRGAYVEFVQSVVGFLQQHTRDICAIDPFFMNPSSFPLPSTDRAYIVARLKGYEPKLSTAKVVKTLIVFIQSVSERAALDGEQTYLVNQLYDSMKESHEAGSPEQPTLRATLLQSVFPAYLATSFSNPSAWVLSRPIIETTTRVFQQLLLNLNAADPNCVRSVLNMLGAISESSYKALHFITDNADMLREPTVLFTAAAFLGMITSALPVVDYIDRLATDTESTGPMIEQIRAFQQFTLFTTSYLQNPEQTPLTLDTLPQTTTASSDTNNNSLLATRELQSYLNDSWSRHQGKYYFTRRGHQPQEVQIEPSVAAKLDHFPEQGLLDAARTFLDALNKLDLFGEGENIDRTAASDFIWDEGSGSEWANEDLILF</sequence>
<feature type="region of interest" description="Disordered" evidence="1">
    <location>
        <begin position="301"/>
        <end position="515"/>
    </location>
</feature>
<feature type="compositionally biased region" description="Polar residues" evidence="1">
    <location>
        <begin position="460"/>
        <end position="472"/>
    </location>
</feature>
<feature type="compositionally biased region" description="Basic residues" evidence="1">
    <location>
        <begin position="700"/>
        <end position="710"/>
    </location>
</feature>
<feature type="region of interest" description="Disordered" evidence="1">
    <location>
        <begin position="930"/>
        <end position="994"/>
    </location>
</feature>
<feature type="compositionally biased region" description="Basic and acidic residues" evidence="1">
    <location>
        <begin position="806"/>
        <end position="819"/>
    </location>
</feature>
<evidence type="ECO:0000313" key="3">
    <source>
        <dbReference type="Proteomes" id="UP001610563"/>
    </source>
</evidence>
<feature type="region of interest" description="Disordered" evidence="1">
    <location>
        <begin position="880"/>
        <end position="907"/>
    </location>
</feature>
<gene>
    <name evidence="2" type="ORF">BJX66DRAFT_303231</name>
</gene>
<feature type="compositionally biased region" description="Acidic residues" evidence="1">
    <location>
        <begin position="64"/>
        <end position="82"/>
    </location>
</feature>
<protein>
    <submittedName>
        <fullName evidence="2">Mus7/MMS22 family-domain-containing protein</fullName>
    </submittedName>
</protein>
<name>A0ABR4G6K9_9EURO</name>
<feature type="compositionally biased region" description="Basic and acidic residues" evidence="1">
    <location>
        <begin position="351"/>
        <end position="360"/>
    </location>
</feature>
<feature type="region of interest" description="Disordered" evidence="1">
    <location>
        <begin position="779"/>
        <end position="851"/>
    </location>
</feature>
<proteinExistence type="predicted"/>
<reference evidence="2 3" key="1">
    <citation type="submission" date="2024-07" db="EMBL/GenBank/DDBJ databases">
        <title>Section-level genome sequencing and comparative genomics of Aspergillus sections Usti and Cavernicolus.</title>
        <authorList>
            <consortium name="Lawrence Berkeley National Laboratory"/>
            <person name="Nybo J.L."/>
            <person name="Vesth T.C."/>
            <person name="Theobald S."/>
            <person name="Frisvad J.C."/>
            <person name="Larsen T.O."/>
            <person name="Kjaerboelling I."/>
            <person name="Rothschild-Mancinelli K."/>
            <person name="Lyhne E.K."/>
            <person name="Kogle M.E."/>
            <person name="Barry K."/>
            <person name="Clum A."/>
            <person name="Na H."/>
            <person name="Ledsgaard L."/>
            <person name="Lin J."/>
            <person name="Lipzen A."/>
            <person name="Kuo A."/>
            <person name="Riley R."/>
            <person name="Mondo S."/>
            <person name="Labutti K."/>
            <person name="Haridas S."/>
            <person name="Pangalinan J."/>
            <person name="Salamov A.A."/>
            <person name="Simmons B.A."/>
            <person name="Magnuson J.K."/>
            <person name="Chen J."/>
            <person name="Drula E."/>
            <person name="Henrissat B."/>
            <person name="Wiebenga A."/>
            <person name="Lubbers R.J."/>
            <person name="Gomes A.C."/>
            <person name="Makela M.R."/>
            <person name="Stajich J."/>
            <person name="Grigoriev I.V."/>
            <person name="Mortensen U.H."/>
            <person name="De Vries R.P."/>
            <person name="Baker S.E."/>
            <person name="Andersen M.R."/>
        </authorList>
    </citation>
    <scope>NUCLEOTIDE SEQUENCE [LARGE SCALE GENOMIC DNA]</scope>
    <source>
        <strain evidence="2 3">CBS 209.92</strain>
    </source>
</reference>
<dbReference type="Proteomes" id="UP001610563">
    <property type="component" value="Unassembled WGS sequence"/>
</dbReference>
<feature type="compositionally biased region" description="Acidic residues" evidence="1">
    <location>
        <begin position="503"/>
        <end position="515"/>
    </location>
</feature>
<dbReference type="InterPro" id="IPR019021">
    <property type="entry name" value="Mms22"/>
</dbReference>
<feature type="compositionally biased region" description="Low complexity" evidence="1">
    <location>
        <begin position="212"/>
        <end position="228"/>
    </location>
</feature>
<dbReference type="Pfam" id="PF09462">
    <property type="entry name" value="Mus7"/>
    <property type="match status" value="1"/>
</dbReference>
<feature type="compositionally biased region" description="Basic and acidic residues" evidence="1">
    <location>
        <begin position="474"/>
        <end position="484"/>
    </location>
</feature>
<keyword evidence="3" id="KW-1185">Reference proteome</keyword>
<feature type="region of interest" description="Disordered" evidence="1">
    <location>
        <begin position="1"/>
        <end position="251"/>
    </location>
</feature>
<evidence type="ECO:0000313" key="2">
    <source>
        <dbReference type="EMBL" id="KAL2794672.1"/>
    </source>
</evidence>
<accession>A0ABR4G6K9</accession>
<feature type="compositionally biased region" description="Polar residues" evidence="1">
    <location>
        <begin position="150"/>
        <end position="159"/>
    </location>
</feature>
<evidence type="ECO:0000256" key="1">
    <source>
        <dbReference type="SAM" id="MobiDB-lite"/>
    </source>
</evidence>
<feature type="compositionally biased region" description="Polar residues" evidence="1">
    <location>
        <begin position="489"/>
        <end position="501"/>
    </location>
</feature>
<feature type="compositionally biased region" description="Polar residues" evidence="1">
    <location>
        <begin position="314"/>
        <end position="333"/>
    </location>
</feature>
<feature type="compositionally biased region" description="Polar residues" evidence="1">
    <location>
        <begin position="404"/>
        <end position="415"/>
    </location>
</feature>
<feature type="region of interest" description="Disordered" evidence="1">
    <location>
        <begin position="653"/>
        <end position="754"/>
    </location>
</feature>
<feature type="compositionally biased region" description="Basic residues" evidence="1">
    <location>
        <begin position="679"/>
        <end position="690"/>
    </location>
</feature>
<feature type="region of interest" description="Disordered" evidence="1">
    <location>
        <begin position="564"/>
        <end position="615"/>
    </location>
</feature>
<dbReference type="PANTHER" id="PTHR28122:SF1">
    <property type="entry name" value="E3 UBIQUITIN-PROTEIN LIGASE SUBSTRATE RECEPTOR MMS22"/>
    <property type="match status" value="1"/>
</dbReference>
<dbReference type="EMBL" id="JBFTWV010000042">
    <property type="protein sequence ID" value="KAL2794672.1"/>
    <property type="molecule type" value="Genomic_DNA"/>
</dbReference>